<reference evidence="2 3" key="1">
    <citation type="journal article" date="2019" name="Sci. Rep.">
        <title>Orb-weaving spider Araneus ventricosus genome elucidates the spidroin gene catalogue.</title>
        <authorList>
            <person name="Kono N."/>
            <person name="Nakamura H."/>
            <person name="Ohtoshi R."/>
            <person name="Moran D.A.P."/>
            <person name="Shinohara A."/>
            <person name="Yoshida Y."/>
            <person name="Fujiwara M."/>
            <person name="Mori M."/>
            <person name="Tomita M."/>
            <person name="Arakawa K."/>
        </authorList>
    </citation>
    <scope>NUCLEOTIDE SEQUENCE [LARGE SCALE GENOMIC DNA]</scope>
</reference>
<evidence type="ECO:0000256" key="1">
    <source>
        <dbReference type="SAM" id="MobiDB-lite"/>
    </source>
</evidence>
<evidence type="ECO:0000313" key="2">
    <source>
        <dbReference type="EMBL" id="GBN02267.1"/>
    </source>
</evidence>
<dbReference type="AlphaFoldDB" id="A0A4Y2KL21"/>
<dbReference type="Proteomes" id="UP000499080">
    <property type="component" value="Unassembled WGS sequence"/>
</dbReference>
<evidence type="ECO:0000313" key="3">
    <source>
        <dbReference type="Proteomes" id="UP000499080"/>
    </source>
</evidence>
<organism evidence="2 3">
    <name type="scientific">Araneus ventricosus</name>
    <name type="common">Orbweaver spider</name>
    <name type="synonym">Epeira ventricosa</name>
    <dbReference type="NCBI Taxonomy" id="182803"/>
    <lineage>
        <taxon>Eukaryota</taxon>
        <taxon>Metazoa</taxon>
        <taxon>Ecdysozoa</taxon>
        <taxon>Arthropoda</taxon>
        <taxon>Chelicerata</taxon>
        <taxon>Arachnida</taxon>
        <taxon>Araneae</taxon>
        <taxon>Araneomorphae</taxon>
        <taxon>Entelegynae</taxon>
        <taxon>Araneoidea</taxon>
        <taxon>Araneidae</taxon>
        <taxon>Araneus</taxon>
    </lineage>
</organism>
<name>A0A4Y2KL21_ARAVE</name>
<comment type="caution">
    <text evidence="2">The sequence shown here is derived from an EMBL/GenBank/DDBJ whole genome shotgun (WGS) entry which is preliminary data.</text>
</comment>
<proteinExistence type="predicted"/>
<protein>
    <submittedName>
        <fullName evidence="2">Uncharacterized protein</fullName>
    </submittedName>
</protein>
<dbReference type="EMBL" id="BGPR01004689">
    <property type="protein sequence ID" value="GBN02267.1"/>
    <property type="molecule type" value="Genomic_DNA"/>
</dbReference>
<feature type="region of interest" description="Disordered" evidence="1">
    <location>
        <begin position="64"/>
        <end position="130"/>
    </location>
</feature>
<feature type="compositionally biased region" description="Polar residues" evidence="1">
    <location>
        <begin position="89"/>
        <end position="110"/>
    </location>
</feature>
<accession>A0A4Y2KL21</accession>
<gene>
    <name evidence="2" type="ORF">AVEN_209045_1</name>
</gene>
<sequence>MMVSSVRDLCIEDFGLLNISSELREEIWDKRLNCTQNCKQGCLSQRKTIRHIWWGEKGLHRAAANSPSESWERKSRIQNADDIQRQTRKSACSAENSAHSGLDSPPSTELQPPVIQKASFDSKTRKGFKI</sequence>
<keyword evidence="3" id="KW-1185">Reference proteome</keyword>